<name>A0A0F9EYC0_9ZZZZ</name>
<evidence type="ECO:0000313" key="1">
    <source>
        <dbReference type="EMBL" id="KKL49995.1"/>
    </source>
</evidence>
<dbReference type="SUPFAM" id="SSF49899">
    <property type="entry name" value="Concanavalin A-like lectins/glucanases"/>
    <property type="match status" value="1"/>
</dbReference>
<feature type="non-terminal residue" evidence="1">
    <location>
        <position position="1"/>
    </location>
</feature>
<reference evidence="1" key="1">
    <citation type="journal article" date="2015" name="Nature">
        <title>Complex archaea that bridge the gap between prokaryotes and eukaryotes.</title>
        <authorList>
            <person name="Spang A."/>
            <person name="Saw J.H."/>
            <person name="Jorgensen S.L."/>
            <person name="Zaremba-Niedzwiedzka K."/>
            <person name="Martijn J."/>
            <person name="Lind A.E."/>
            <person name="van Eijk R."/>
            <person name="Schleper C."/>
            <person name="Guy L."/>
            <person name="Ettema T.J."/>
        </authorList>
    </citation>
    <scope>NUCLEOTIDE SEQUENCE</scope>
</reference>
<dbReference type="EMBL" id="LAZR01032758">
    <property type="protein sequence ID" value="KKL49995.1"/>
    <property type="molecule type" value="Genomic_DNA"/>
</dbReference>
<feature type="non-terminal residue" evidence="1">
    <location>
        <position position="573"/>
    </location>
</feature>
<proteinExistence type="predicted"/>
<dbReference type="Gene3D" id="2.60.120.200">
    <property type="match status" value="1"/>
</dbReference>
<dbReference type="Pfam" id="PF13385">
    <property type="entry name" value="Laminin_G_3"/>
    <property type="match status" value="1"/>
</dbReference>
<comment type="caution">
    <text evidence="1">The sequence shown here is derived from an EMBL/GenBank/DDBJ whole genome shotgun (WGS) entry which is preliminary data.</text>
</comment>
<accession>A0A0F9EYC0</accession>
<dbReference type="InterPro" id="IPR013320">
    <property type="entry name" value="ConA-like_dom_sf"/>
</dbReference>
<evidence type="ECO:0008006" key="2">
    <source>
        <dbReference type="Google" id="ProtNLM"/>
    </source>
</evidence>
<sequence>EVNDYETICNKFGNGTISSCGQRLIGTHLEDKEIWKDLDRNSFVEGEVLNIGIFTDVKIDDEVEWIPTFYGIRIDEWAIWTSNLNVDIVSFYKLNETSGSAIDSLGLMNSTTVQSGVVQGVEGLINNSYNFTSVSSRVDFNSNQQQTNSNQTYSIWFNPGNTAPNTAIFVRGDAGEDNYDAIAYDDGFIRFFIGPQSGSSSRWNATSTKDVMLPNGTWYNIVVNTSGSATASSTNIFINGVLQTTSFTTAGSNRSRPSDSVSLFLGGGIPETGNINVTNGRIDEVGIWNRSLTTDEINNLYNGGSGISFTDIFNINVTLDSPINDSDFLTNSINFSATLNDSENPLNILVNSTLEVWHNNGTRFSIDTINITGNFNVSNFSKTIPIGDDYLWNVIATDNNSRTGTAENNFTFSIKEFFIETSITFNASTFETASETFTSNITTNGTAPVSASLIYNGTEFTGATITNPAGDNFSISRTIDIPLINGDNTPFHFNFSIEGTELATDDSDQSVNLTTFEFCETGQQPAYINFTFTNETVAEEAITAEIDTNWNFWLGSGTVVDSLTFSNTTENPN</sequence>
<gene>
    <name evidence="1" type="ORF">LCGC14_2309930</name>
</gene>
<dbReference type="AlphaFoldDB" id="A0A0F9EYC0"/>
<organism evidence="1">
    <name type="scientific">marine sediment metagenome</name>
    <dbReference type="NCBI Taxonomy" id="412755"/>
    <lineage>
        <taxon>unclassified sequences</taxon>
        <taxon>metagenomes</taxon>
        <taxon>ecological metagenomes</taxon>
    </lineage>
</organism>
<protein>
    <recommendedName>
        <fullName evidence="2">LamG-like jellyroll fold domain-containing protein</fullName>
    </recommendedName>
</protein>